<dbReference type="Gene3D" id="2.40.160.60">
    <property type="entry name" value="Outer membrane protein transport protein (OMPP1/FadL/TodX)"/>
    <property type="match status" value="1"/>
</dbReference>
<sequence>MKWLTISLVVVSFQSMILAEGDNDKVGSSAFKFLNIQTDAHGAALGGLAAQASGANALFWNPAGIAGSEGMGFNAGMTQWLVETQVMNAGFVMPMMGGAVGLSLVSINYGDIMRSGWAGTTEFVFEPNQKAFQASDVALQASYGRSLSDKFSLGGTAKMITQSIDDVTINGLAFDIGTQFNTGYRGIRMGAVISNFGPDVASQAPEDVSYEEFPGMSLPMTFSFGVVGEAIAGLNAGLNVLKQADMAQEFIVNGEYSLMGLASARFSYNISNPQQPMSFGVGLGLAGISADVAITTTQYFDNVMRFGIGYSF</sequence>
<dbReference type="AlphaFoldDB" id="A0A381XFU3"/>
<dbReference type="EMBL" id="UINC01014992">
    <property type="protein sequence ID" value="SVA63490.1"/>
    <property type="molecule type" value="Genomic_DNA"/>
</dbReference>
<gene>
    <name evidence="1" type="ORF">METZ01_LOCUS116344</name>
</gene>
<proteinExistence type="predicted"/>
<protein>
    <recommendedName>
        <fullName evidence="2">PorV/PorQ family protein</fullName>
    </recommendedName>
</protein>
<name>A0A381XFU3_9ZZZZ</name>
<dbReference type="SUPFAM" id="SSF56935">
    <property type="entry name" value="Porins"/>
    <property type="match status" value="1"/>
</dbReference>
<accession>A0A381XFU3</accession>
<dbReference type="NCBIfam" id="NF033709">
    <property type="entry name" value="PorV_fam"/>
    <property type="match status" value="1"/>
</dbReference>
<evidence type="ECO:0008006" key="2">
    <source>
        <dbReference type="Google" id="ProtNLM"/>
    </source>
</evidence>
<reference evidence="1" key="1">
    <citation type="submission" date="2018-05" db="EMBL/GenBank/DDBJ databases">
        <authorList>
            <person name="Lanie J.A."/>
            <person name="Ng W.-L."/>
            <person name="Kazmierczak K.M."/>
            <person name="Andrzejewski T.M."/>
            <person name="Davidsen T.M."/>
            <person name="Wayne K.J."/>
            <person name="Tettelin H."/>
            <person name="Glass J.I."/>
            <person name="Rusch D."/>
            <person name="Podicherti R."/>
            <person name="Tsui H.-C.T."/>
            <person name="Winkler M.E."/>
        </authorList>
    </citation>
    <scope>NUCLEOTIDE SEQUENCE</scope>
</reference>
<organism evidence="1">
    <name type="scientific">marine metagenome</name>
    <dbReference type="NCBI Taxonomy" id="408172"/>
    <lineage>
        <taxon>unclassified sequences</taxon>
        <taxon>metagenomes</taxon>
        <taxon>ecological metagenomes</taxon>
    </lineage>
</organism>
<evidence type="ECO:0000313" key="1">
    <source>
        <dbReference type="EMBL" id="SVA63490.1"/>
    </source>
</evidence>